<dbReference type="GO" id="GO:0022857">
    <property type="term" value="F:transmembrane transporter activity"/>
    <property type="evidence" value="ECO:0007669"/>
    <property type="project" value="InterPro"/>
</dbReference>
<comment type="similarity">
    <text evidence="6">Belongs to the major facilitator superfamily. Spinster (TC 2.A.1.49) family.</text>
</comment>
<dbReference type="SUPFAM" id="SSF103473">
    <property type="entry name" value="MFS general substrate transporter"/>
    <property type="match status" value="1"/>
</dbReference>
<evidence type="ECO:0000256" key="7">
    <source>
        <dbReference type="SAM" id="Phobius"/>
    </source>
</evidence>
<evidence type="ECO:0000256" key="1">
    <source>
        <dbReference type="ARBA" id="ARBA00004141"/>
    </source>
</evidence>
<dbReference type="PANTHER" id="PTHR23505">
    <property type="entry name" value="SPINSTER"/>
    <property type="match status" value="1"/>
</dbReference>
<feature type="transmembrane region" description="Helical" evidence="7">
    <location>
        <begin position="201"/>
        <end position="221"/>
    </location>
</feature>
<dbReference type="EMBL" id="VOIH02000008">
    <property type="protein sequence ID" value="KAF3439035.1"/>
    <property type="molecule type" value="Genomic_DNA"/>
</dbReference>
<feature type="transmembrane region" description="Helical" evidence="7">
    <location>
        <begin position="107"/>
        <end position="126"/>
    </location>
</feature>
<gene>
    <name evidence="9" type="ORF">FNV43_RR17310</name>
</gene>
<sequence length="496" mass="54212">MAQSHNRASRYSTPSFRFKRHLGPRRLEAMRSRKVFGVSLSLILINLAAIMERADENLLPSVYKEVSEAFNAGPSDLGYLTFTRNFVQGMASPLAGVLVIIYDRPTVLAMGTFCWALSTAAVGVSQHFSQVAFWRAVNGFGLAIVIPALQSFIADSYKDGARGTGFGLVNLVGSLGGIGGGVLATLMAGQQYWGMPGWRCAFLMMATLSALIGFLVFMFVVDPRKTTSITNNTGESYDREELIDKGNASAASIWLESWTAMKSVMKVQTFQVIVLQGIVGSLPWTAMVFLTMWFELIGFDHNSTAALLSLFAVGCATGSLIGGLVADRMSRLYPHSGRTMCAQFSAFMGIPFSFFLLKVIPQSISSYYTFSTTLLLMGLTISWNATAANGPMFAEVVPTKHRTMIYAFDRAFEGSVSSFAAPLVGILSEKIFGYDSKSVDPVKGSTREALALSQGLLSMMVVPFGLCCLFYTPLYKVFRRDRENVRLASLKEEEMI</sequence>
<feature type="transmembrane region" description="Helical" evidence="7">
    <location>
        <begin position="77"/>
        <end position="100"/>
    </location>
</feature>
<evidence type="ECO:0000313" key="9">
    <source>
        <dbReference type="EMBL" id="KAF3439035.1"/>
    </source>
</evidence>
<evidence type="ECO:0000256" key="5">
    <source>
        <dbReference type="ARBA" id="ARBA00023136"/>
    </source>
</evidence>
<comment type="subcellular location">
    <subcellularLocation>
        <location evidence="1">Membrane</location>
        <topology evidence="1">Multi-pass membrane protein</topology>
    </subcellularLocation>
</comment>
<dbReference type="Gene3D" id="1.20.1250.20">
    <property type="entry name" value="MFS general substrate transporter like domains"/>
    <property type="match status" value="2"/>
</dbReference>
<dbReference type="InterPro" id="IPR036259">
    <property type="entry name" value="MFS_trans_sf"/>
</dbReference>
<proteinExistence type="inferred from homology"/>
<reference evidence="9" key="1">
    <citation type="submission" date="2020-03" db="EMBL/GenBank/DDBJ databases">
        <title>A high-quality chromosome-level genome assembly of a woody plant with both climbing and erect habits, Rhamnella rubrinervis.</title>
        <authorList>
            <person name="Lu Z."/>
            <person name="Yang Y."/>
            <person name="Zhu X."/>
            <person name="Sun Y."/>
        </authorList>
    </citation>
    <scope>NUCLEOTIDE SEQUENCE</scope>
    <source>
        <strain evidence="9">BYM</strain>
        <tissue evidence="9">Leaf</tissue>
    </source>
</reference>
<dbReference type="PROSITE" id="PS50850">
    <property type="entry name" value="MFS"/>
    <property type="match status" value="1"/>
</dbReference>
<keyword evidence="2" id="KW-0813">Transport</keyword>
<evidence type="ECO:0000256" key="4">
    <source>
        <dbReference type="ARBA" id="ARBA00022989"/>
    </source>
</evidence>
<feature type="domain" description="Major facilitator superfamily (MFS) profile" evidence="8">
    <location>
        <begin position="41"/>
        <end position="476"/>
    </location>
</feature>
<dbReference type="PANTHER" id="PTHR23505:SF78">
    <property type="entry name" value="MAJOR FACILITATOR SUPERFAMILY PROTEIN"/>
    <property type="match status" value="1"/>
</dbReference>
<feature type="transmembrane region" description="Helical" evidence="7">
    <location>
        <begin position="132"/>
        <end position="154"/>
    </location>
</feature>
<dbReference type="InterPro" id="IPR044770">
    <property type="entry name" value="MFS_spinster-like"/>
</dbReference>
<feature type="transmembrane region" description="Helical" evidence="7">
    <location>
        <begin position="339"/>
        <end position="360"/>
    </location>
</feature>
<evidence type="ECO:0000313" key="10">
    <source>
        <dbReference type="Proteomes" id="UP000796880"/>
    </source>
</evidence>
<keyword evidence="10" id="KW-1185">Reference proteome</keyword>
<feature type="transmembrane region" description="Helical" evidence="7">
    <location>
        <begin position="272"/>
        <end position="294"/>
    </location>
</feature>
<feature type="transmembrane region" description="Helical" evidence="7">
    <location>
        <begin position="166"/>
        <end position="189"/>
    </location>
</feature>
<feature type="transmembrane region" description="Helical" evidence="7">
    <location>
        <begin position="306"/>
        <end position="327"/>
    </location>
</feature>
<dbReference type="InterPro" id="IPR011701">
    <property type="entry name" value="MFS"/>
</dbReference>
<protein>
    <recommendedName>
        <fullName evidence="8">Major facilitator superfamily (MFS) profile domain-containing protein</fullName>
    </recommendedName>
</protein>
<dbReference type="Proteomes" id="UP000796880">
    <property type="component" value="Unassembled WGS sequence"/>
</dbReference>
<keyword evidence="3 7" id="KW-0812">Transmembrane</keyword>
<feature type="transmembrane region" description="Helical" evidence="7">
    <location>
        <begin position="452"/>
        <end position="472"/>
    </location>
</feature>
<organism evidence="9 10">
    <name type="scientific">Rhamnella rubrinervis</name>
    <dbReference type="NCBI Taxonomy" id="2594499"/>
    <lineage>
        <taxon>Eukaryota</taxon>
        <taxon>Viridiplantae</taxon>
        <taxon>Streptophyta</taxon>
        <taxon>Embryophyta</taxon>
        <taxon>Tracheophyta</taxon>
        <taxon>Spermatophyta</taxon>
        <taxon>Magnoliopsida</taxon>
        <taxon>eudicotyledons</taxon>
        <taxon>Gunneridae</taxon>
        <taxon>Pentapetalae</taxon>
        <taxon>rosids</taxon>
        <taxon>fabids</taxon>
        <taxon>Rosales</taxon>
        <taxon>Rhamnaceae</taxon>
        <taxon>rhamnoid group</taxon>
        <taxon>Rhamneae</taxon>
        <taxon>Rhamnella</taxon>
    </lineage>
</organism>
<keyword evidence="5 7" id="KW-0472">Membrane</keyword>
<keyword evidence="4 7" id="KW-1133">Transmembrane helix</keyword>
<dbReference type="InterPro" id="IPR020846">
    <property type="entry name" value="MFS_dom"/>
</dbReference>
<comment type="caution">
    <text evidence="9">The sequence shown here is derived from an EMBL/GenBank/DDBJ whole genome shotgun (WGS) entry which is preliminary data.</text>
</comment>
<evidence type="ECO:0000256" key="6">
    <source>
        <dbReference type="ARBA" id="ARBA00024338"/>
    </source>
</evidence>
<evidence type="ECO:0000256" key="3">
    <source>
        <dbReference type="ARBA" id="ARBA00022692"/>
    </source>
</evidence>
<dbReference type="AlphaFoldDB" id="A0A8K0E415"/>
<dbReference type="GO" id="GO:0016020">
    <property type="term" value="C:membrane"/>
    <property type="evidence" value="ECO:0007669"/>
    <property type="project" value="UniProtKB-SubCell"/>
</dbReference>
<evidence type="ECO:0000256" key="2">
    <source>
        <dbReference type="ARBA" id="ARBA00022448"/>
    </source>
</evidence>
<evidence type="ECO:0000259" key="8">
    <source>
        <dbReference type="PROSITE" id="PS50850"/>
    </source>
</evidence>
<name>A0A8K0E415_9ROSA</name>
<accession>A0A8K0E415</accession>
<dbReference type="CDD" id="cd17328">
    <property type="entry name" value="MFS_spinster_like"/>
    <property type="match status" value="1"/>
</dbReference>
<dbReference type="OrthoDB" id="440755at2759"/>
<dbReference type="Pfam" id="PF07690">
    <property type="entry name" value="MFS_1"/>
    <property type="match status" value="1"/>
</dbReference>